<organism evidence="2 3">
    <name type="scientific">Pararobbsia alpina</name>
    <dbReference type="NCBI Taxonomy" id="621374"/>
    <lineage>
        <taxon>Bacteria</taxon>
        <taxon>Pseudomonadati</taxon>
        <taxon>Pseudomonadota</taxon>
        <taxon>Betaproteobacteria</taxon>
        <taxon>Burkholderiales</taxon>
        <taxon>Burkholderiaceae</taxon>
        <taxon>Pararobbsia</taxon>
    </lineage>
</organism>
<dbReference type="AlphaFoldDB" id="A0A6S7C1Y6"/>
<accession>A0A6S7C1Y6</accession>
<dbReference type="Pfam" id="PF15919">
    <property type="entry name" value="HicB_lk_antitox"/>
    <property type="match status" value="1"/>
</dbReference>
<dbReference type="RefSeq" id="WP_175103320.1">
    <property type="nucleotide sequence ID" value="NZ_CADIKM010000002.1"/>
</dbReference>
<protein>
    <recommendedName>
        <fullName evidence="1">HicB-like antitoxin of toxin-antitoxin system domain-containing protein</fullName>
    </recommendedName>
</protein>
<dbReference type="Proteomes" id="UP000494115">
    <property type="component" value="Unassembled WGS sequence"/>
</dbReference>
<dbReference type="PANTHER" id="PTHR34504">
    <property type="entry name" value="ANTITOXIN HICB"/>
    <property type="match status" value="1"/>
</dbReference>
<sequence>MKFPIAIHKDKGSDYGVIVPDFPGCHSWGETIELALTNTIEAIELWVESAIEGGMSVEFKPSTVESLRQNPDYVDAIWAMVDVDPSERAH</sequence>
<evidence type="ECO:0000313" key="3">
    <source>
        <dbReference type="Proteomes" id="UP000494115"/>
    </source>
</evidence>
<proteinExistence type="predicted"/>
<evidence type="ECO:0000259" key="1">
    <source>
        <dbReference type="Pfam" id="PF15919"/>
    </source>
</evidence>
<name>A0A6S7C1Y6_9BURK</name>
<evidence type="ECO:0000313" key="2">
    <source>
        <dbReference type="EMBL" id="CAB3779110.1"/>
    </source>
</evidence>
<dbReference type="PANTHER" id="PTHR34504:SF2">
    <property type="entry name" value="UPF0150 PROTEIN SSL0259"/>
    <property type="match status" value="1"/>
</dbReference>
<dbReference type="EMBL" id="CADIKM010000002">
    <property type="protein sequence ID" value="CAB3779110.1"/>
    <property type="molecule type" value="Genomic_DNA"/>
</dbReference>
<reference evidence="2 3" key="1">
    <citation type="submission" date="2020-04" db="EMBL/GenBank/DDBJ databases">
        <authorList>
            <person name="De Canck E."/>
        </authorList>
    </citation>
    <scope>NUCLEOTIDE SEQUENCE [LARGE SCALE GENOMIC DNA]</scope>
    <source>
        <strain evidence="2 3">LMG 28138</strain>
    </source>
</reference>
<dbReference type="InterPro" id="IPR051404">
    <property type="entry name" value="TA_system_antitoxin"/>
</dbReference>
<keyword evidence="3" id="KW-1185">Reference proteome</keyword>
<dbReference type="Gene3D" id="3.30.160.250">
    <property type="match status" value="1"/>
</dbReference>
<gene>
    <name evidence="2" type="ORF">LMG28138_00794</name>
</gene>
<feature type="domain" description="HicB-like antitoxin of toxin-antitoxin system" evidence="1">
    <location>
        <begin position="3"/>
        <end position="87"/>
    </location>
</feature>
<dbReference type="InterPro" id="IPR035069">
    <property type="entry name" value="TTHA1013/TTHA0281-like"/>
</dbReference>
<dbReference type="InterPro" id="IPR031807">
    <property type="entry name" value="HicB-like"/>
</dbReference>
<dbReference type="SUPFAM" id="SSF143100">
    <property type="entry name" value="TTHA1013/TTHA0281-like"/>
    <property type="match status" value="1"/>
</dbReference>